<dbReference type="Proteomes" id="UP000199297">
    <property type="component" value="Unassembled WGS sequence"/>
</dbReference>
<evidence type="ECO:0000259" key="2">
    <source>
        <dbReference type="PROSITE" id="PS50222"/>
    </source>
</evidence>
<feature type="domain" description="EF-hand" evidence="2">
    <location>
        <begin position="62"/>
        <end position="97"/>
    </location>
</feature>
<dbReference type="EMBL" id="FOBI01000001">
    <property type="protein sequence ID" value="SEK53893.1"/>
    <property type="molecule type" value="Genomic_DNA"/>
</dbReference>
<dbReference type="PROSITE" id="PS50222">
    <property type="entry name" value="EF_HAND_2"/>
    <property type="match status" value="1"/>
</dbReference>
<dbReference type="InterPro" id="IPR018247">
    <property type="entry name" value="EF_Hand_1_Ca_BS"/>
</dbReference>
<feature type="chain" id="PRO_5011468391" description="EF-hand domain-containing protein" evidence="1">
    <location>
        <begin position="26"/>
        <end position="98"/>
    </location>
</feature>
<name>A0A1H7HU64_9GAMM</name>
<dbReference type="PROSITE" id="PS00018">
    <property type="entry name" value="EF_HAND_1"/>
    <property type="match status" value="1"/>
</dbReference>
<dbReference type="SMART" id="SM00054">
    <property type="entry name" value="EFh"/>
    <property type="match status" value="1"/>
</dbReference>
<dbReference type="SUPFAM" id="SSF47473">
    <property type="entry name" value="EF-hand"/>
    <property type="match status" value="1"/>
</dbReference>
<sequence>MNNLSLTKLSITVIALSFASNLVFADNDINKALVTAPVSSFSQLLTDYNSDDNQTLSVSELAANEELSKLFAKIDVDGDKEISAQEYSQYLASLKMSL</sequence>
<organism evidence="3 4">
    <name type="scientific">Colwellia chukchiensis</name>
    <dbReference type="NCBI Taxonomy" id="641665"/>
    <lineage>
        <taxon>Bacteria</taxon>
        <taxon>Pseudomonadati</taxon>
        <taxon>Pseudomonadota</taxon>
        <taxon>Gammaproteobacteria</taxon>
        <taxon>Alteromonadales</taxon>
        <taxon>Colwelliaceae</taxon>
        <taxon>Colwellia</taxon>
    </lineage>
</organism>
<dbReference type="GO" id="GO:0005509">
    <property type="term" value="F:calcium ion binding"/>
    <property type="evidence" value="ECO:0007669"/>
    <property type="project" value="InterPro"/>
</dbReference>
<evidence type="ECO:0000256" key="1">
    <source>
        <dbReference type="SAM" id="SignalP"/>
    </source>
</evidence>
<gene>
    <name evidence="3" type="ORF">SAMN05216262_101606</name>
</gene>
<keyword evidence="1" id="KW-0732">Signal</keyword>
<evidence type="ECO:0000313" key="3">
    <source>
        <dbReference type="EMBL" id="SEK53893.1"/>
    </source>
</evidence>
<proteinExistence type="predicted"/>
<dbReference type="RefSeq" id="WP_085282168.1">
    <property type="nucleotide sequence ID" value="NZ_FOBI01000001.1"/>
</dbReference>
<dbReference type="AlphaFoldDB" id="A0A1H7HU64"/>
<accession>A0A1H7HU64</accession>
<reference evidence="4" key="1">
    <citation type="submission" date="2016-10" db="EMBL/GenBank/DDBJ databases">
        <authorList>
            <person name="Varghese N."/>
            <person name="Submissions S."/>
        </authorList>
    </citation>
    <scope>NUCLEOTIDE SEQUENCE [LARGE SCALE GENOMIC DNA]</scope>
    <source>
        <strain evidence="4">CGMCC 1.9127</strain>
    </source>
</reference>
<dbReference type="InterPro" id="IPR011992">
    <property type="entry name" value="EF-hand-dom_pair"/>
</dbReference>
<keyword evidence="4" id="KW-1185">Reference proteome</keyword>
<dbReference type="InterPro" id="IPR002048">
    <property type="entry name" value="EF_hand_dom"/>
</dbReference>
<feature type="signal peptide" evidence="1">
    <location>
        <begin position="1"/>
        <end position="25"/>
    </location>
</feature>
<evidence type="ECO:0000313" key="4">
    <source>
        <dbReference type="Proteomes" id="UP000199297"/>
    </source>
</evidence>
<dbReference type="Gene3D" id="1.10.238.10">
    <property type="entry name" value="EF-hand"/>
    <property type="match status" value="1"/>
</dbReference>
<protein>
    <recommendedName>
        <fullName evidence="2">EF-hand domain-containing protein</fullName>
    </recommendedName>
</protein>